<accession>A0A495JEM1</accession>
<dbReference type="AlphaFoldDB" id="A0A495JEM1"/>
<dbReference type="Pfam" id="PF07702">
    <property type="entry name" value="UTRA"/>
    <property type="match status" value="1"/>
</dbReference>
<name>A0A495JEM1_9ACTN</name>
<dbReference type="InterPro" id="IPR011663">
    <property type="entry name" value="UTRA"/>
</dbReference>
<dbReference type="Gene3D" id="3.40.1410.10">
    <property type="entry name" value="Chorismate lyase-like"/>
    <property type="match status" value="1"/>
</dbReference>
<keyword evidence="3" id="KW-1185">Reference proteome</keyword>
<feature type="domain" description="UbiC transcription regulator-associated" evidence="1">
    <location>
        <begin position="28"/>
        <end position="168"/>
    </location>
</feature>
<sequence length="180" mass="19560">MSTPRWASTSDPYVIPGVGDAWAKEAAARGRTGSQQLLGVETVVPDLAIRTALDLGDEGRAVVRRRLILEDDQPVELADSYYPAWLAGGTPLAENQKIRGGAIAVLAQLGHTPATVTENITARQPTEAEQTELRIGDHEPLLVMRRLNRNGAGRPVEYVITHTVARLSPGFTYQMQIPVE</sequence>
<dbReference type="GO" id="GO:0045892">
    <property type="term" value="P:negative regulation of DNA-templated transcription"/>
    <property type="evidence" value="ECO:0007669"/>
    <property type="project" value="TreeGrafter"/>
</dbReference>
<dbReference type="RefSeq" id="WP_147456941.1">
    <property type="nucleotide sequence ID" value="NZ_RBKT01000001.1"/>
</dbReference>
<gene>
    <name evidence="2" type="ORF">BDK92_1732</name>
</gene>
<dbReference type="SUPFAM" id="SSF64288">
    <property type="entry name" value="Chorismate lyase-like"/>
    <property type="match status" value="1"/>
</dbReference>
<evidence type="ECO:0000259" key="1">
    <source>
        <dbReference type="SMART" id="SM00866"/>
    </source>
</evidence>
<dbReference type="OrthoDB" id="3620754at2"/>
<dbReference type="PANTHER" id="PTHR44846:SF17">
    <property type="entry name" value="GNTR-FAMILY TRANSCRIPTIONAL REGULATOR"/>
    <property type="match status" value="1"/>
</dbReference>
<dbReference type="GO" id="GO:0003677">
    <property type="term" value="F:DNA binding"/>
    <property type="evidence" value="ECO:0007669"/>
    <property type="project" value="InterPro"/>
</dbReference>
<reference evidence="2 3" key="1">
    <citation type="submission" date="2018-10" db="EMBL/GenBank/DDBJ databases">
        <title>Sequencing the genomes of 1000 actinobacteria strains.</title>
        <authorList>
            <person name="Klenk H.-P."/>
        </authorList>
    </citation>
    <scope>NUCLEOTIDE SEQUENCE [LARGE SCALE GENOMIC DNA]</scope>
    <source>
        <strain evidence="2 3">DSM 45175</strain>
    </source>
</reference>
<evidence type="ECO:0000313" key="2">
    <source>
        <dbReference type="EMBL" id="RKR87456.1"/>
    </source>
</evidence>
<dbReference type="Proteomes" id="UP000277671">
    <property type="component" value="Unassembled WGS sequence"/>
</dbReference>
<proteinExistence type="predicted"/>
<evidence type="ECO:0000313" key="3">
    <source>
        <dbReference type="Proteomes" id="UP000277671"/>
    </source>
</evidence>
<dbReference type="PANTHER" id="PTHR44846">
    <property type="entry name" value="MANNOSYL-D-GLYCERATE TRANSPORT/METABOLISM SYSTEM REPRESSOR MNGR-RELATED"/>
    <property type="match status" value="1"/>
</dbReference>
<dbReference type="SMART" id="SM00866">
    <property type="entry name" value="UTRA"/>
    <property type="match status" value="1"/>
</dbReference>
<organism evidence="2 3">
    <name type="scientific">Micromonospora pisi</name>
    <dbReference type="NCBI Taxonomy" id="589240"/>
    <lineage>
        <taxon>Bacteria</taxon>
        <taxon>Bacillati</taxon>
        <taxon>Actinomycetota</taxon>
        <taxon>Actinomycetes</taxon>
        <taxon>Micromonosporales</taxon>
        <taxon>Micromonosporaceae</taxon>
        <taxon>Micromonospora</taxon>
    </lineage>
</organism>
<comment type="caution">
    <text evidence="2">The sequence shown here is derived from an EMBL/GenBank/DDBJ whole genome shotgun (WGS) entry which is preliminary data.</text>
</comment>
<dbReference type="InterPro" id="IPR050679">
    <property type="entry name" value="Bact_HTH_transcr_reg"/>
</dbReference>
<protein>
    <submittedName>
        <fullName evidence="2">UTRA domain-containing protein</fullName>
    </submittedName>
</protein>
<dbReference type="EMBL" id="RBKT01000001">
    <property type="protein sequence ID" value="RKR87456.1"/>
    <property type="molecule type" value="Genomic_DNA"/>
</dbReference>
<dbReference type="InterPro" id="IPR028978">
    <property type="entry name" value="Chorismate_lyase_/UTRA_dom_sf"/>
</dbReference>